<comment type="caution">
    <text evidence="1">The sequence shown here is derived from an EMBL/GenBank/DDBJ whole genome shotgun (WGS) entry which is preliminary data.</text>
</comment>
<dbReference type="EMBL" id="JBHSVR010000001">
    <property type="protein sequence ID" value="MFC6633570.1"/>
    <property type="molecule type" value="Genomic_DNA"/>
</dbReference>
<reference evidence="2" key="1">
    <citation type="journal article" date="2019" name="Int. J. Syst. Evol. Microbiol.">
        <title>The Global Catalogue of Microorganisms (GCM) 10K type strain sequencing project: providing services to taxonomists for standard genome sequencing and annotation.</title>
        <authorList>
            <consortium name="The Broad Institute Genomics Platform"/>
            <consortium name="The Broad Institute Genome Sequencing Center for Infectious Disease"/>
            <person name="Wu L."/>
            <person name="Ma J."/>
        </authorList>
    </citation>
    <scope>NUCLEOTIDE SEQUENCE [LARGE SCALE GENOMIC DNA]</scope>
    <source>
        <strain evidence="2">CGMCC 1.13718</strain>
    </source>
</reference>
<dbReference type="SUPFAM" id="SSF48613">
    <property type="entry name" value="Heme oxygenase-like"/>
    <property type="match status" value="1"/>
</dbReference>
<evidence type="ECO:0000313" key="1">
    <source>
        <dbReference type="EMBL" id="MFC6633570.1"/>
    </source>
</evidence>
<dbReference type="InterPro" id="IPR016084">
    <property type="entry name" value="Haem_Oase-like_multi-hlx"/>
</dbReference>
<protein>
    <submittedName>
        <fullName evidence="1">Iron-containing redox enzyme family protein</fullName>
    </submittedName>
</protein>
<proteinExistence type="predicted"/>
<dbReference type="Gene3D" id="1.20.910.10">
    <property type="entry name" value="Heme oxygenase-like"/>
    <property type="match status" value="1"/>
</dbReference>
<dbReference type="Proteomes" id="UP001596425">
    <property type="component" value="Unassembled WGS sequence"/>
</dbReference>
<gene>
    <name evidence="1" type="ORF">ACFQBM_09775</name>
</gene>
<keyword evidence="2" id="KW-1185">Reference proteome</keyword>
<organism evidence="1 2">
    <name type="scientific">Microbulbifer taiwanensis</name>
    <dbReference type="NCBI Taxonomy" id="986746"/>
    <lineage>
        <taxon>Bacteria</taxon>
        <taxon>Pseudomonadati</taxon>
        <taxon>Pseudomonadota</taxon>
        <taxon>Gammaproteobacteria</taxon>
        <taxon>Cellvibrionales</taxon>
        <taxon>Microbulbiferaceae</taxon>
        <taxon>Microbulbifer</taxon>
    </lineage>
</organism>
<dbReference type="Pfam" id="PF14518">
    <property type="entry name" value="Haem_oxygenas_2"/>
    <property type="match status" value="1"/>
</dbReference>
<accession>A0ABW1YNB1</accession>
<sequence>METMKKLSLNVLEEFLSGLPWESSNFYEAWLAQTYYYTSHSTRLLEFCGFYTKDKGAAERYREHREEEHGHERIALSDLKRLGGDIALHGEHLSTRKFYWQQYEIIRHQGDRPFLGYVLMLELLARDYGPGIFEEVSAAHGDRCANFLKIHIEEDIDHVESAAQLLQSFSAEEQAAVVDNFNWSLDCYRAILKDCVSFADVRRESEAESV</sequence>
<name>A0ABW1YNB1_9GAMM</name>
<evidence type="ECO:0000313" key="2">
    <source>
        <dbReference type="Proteomes" id="UP001596425"/>
    </source>
</evidence>
<dbReference type="RefSeq" id="WP_226865093.1">
    <property type="nucleotide sequence ID" value="NZ_JACZFR010000035.1"/>
</dbReference>